<proteinExistence type="predicted"/>
<reference evidence="1" key="1">
    <citation type="submission" date="2019-08" db="EMBL/GenBank/DDBJ databases">
        <authorList>
            <person name="Liu F."/>
        </authorList>
    </citation>
    <scope>NUCLEOTIDE SEQUENCE [LARGE SCALE GENOMIC DNA]</scope>
    <source>
        <strain evidence="1">PA1801</strain>
        <tissue evidence="1">Leaf</tissue>
    </source>
</reference>
<gene>
    <name evidence="1" type="ORF">EPI10_031432</name>
</gene>
<dbReference type="AlphaFoldDB" id="A0A5B6X1F8"/>
<organism evidence="1 2">
    <name type="scientific">Gossypium australe</name>
    <dbReference type="NCBI Taxonomy" id="47621"/>
    <lineage>
        <taxon>Eukaryota</taxon>
        <taxon>Viridiplantae</taxon>
        <taxon>Streptophyta</taxon>
        <taxon>Embryophyta</taxon>
        <taxon>Tracheophyta</taxon>
        <taxon>Spermatophyta</taxon>
        <taxon>Magnoliopsida</taxon>
        <taxon>eudicotyledons</taxon>
        <taxon>Gunneridae</taxon>
        <taxon>Pentapetalae</taxon>
        <taxon>rosids</taxon>
        <taxon>malvids</taxon>
        <taxon>Malvales</taxon>
        <taxon>Malvaceae</taxon>
        <taxon>Malvoideae</taxon>
        <taxon>Gossypium</taxon>
    </lineage>
</organism>
<evidence type="ECO:0000313" key="2">
    <source>
        <dbReference type="Proteomes" id="UP000325315"/>
    </source>
</evidence>
<dbReference type="Proteomes" id="UP000325315">
    <property type="component" value="Unassembled WGS sequence"/>
</dbReference>
<comment type="caution">
    <text evidence="1">The sequence shown here is derived from an EMBL/GenBank/DDBJ whole genome shotgun (WGS) entry which is preliminary data.</text>
</comment>
<evidence type="ECO:0000313" key="1">
    <source>
        <dbReference type="EMBL" id="KAA3487618.1"/>
    </source>
</evidence>
<dbReference type="PANTHER" id="PTHR45835:SF99">
    <property type="entry name" value="CHROMO DOMAIN-CONTAINING PROTEIN-RELATED"/>
    <property type="match status" value="1"/>
</dbReference>
<keyword evidence="2" id="KW-1185">Reference proteome</keyword>
<accession>A0A5B6X1F8</accession>
<protein>
    <submittedName>
        <fullName evidence="1">DNA/RNA polymerases superfamily protein</fullName>
    </submittedName>
</protein>
<dbReference type="PANTHER" id="PTHR45835">
    <property type="entry name" value="YALI0A06105P"/>
    <property type="match status" value="1"/>
</dbReference>
<dbReference type="EMBL" id="SMMG02000001">
    <property type="protein sequence ID" value="KAA3487618.1"/>
    <property type="molecule type" value="Genomic_DNA"/>
</dbReference>
<name>A0A5B6X1F8_9ROSI</name>
<sequence length="128" mass="14773">MSNLSKQITIDFVSGLPLTPTKKDSIGVIVYQLTKLAHFLPVCKNYSLQKLTKLYISEIIPVLHLDFGGSYKIRWELTWILVILEDMLRGCTIEFRGSWEEHLLLSENNSFQSSIQMTPYEAFYGHKC</sequence>